<evidence type="ECO:0000256" key="1">
    <source>
        <dbReference type="ARBA" id="ARBA00004651"/>
    </source>
</evidence>
<dbReference type="GO" id="GO:0015774">
    <property type="term" value="P:polysaccharide transport"/>
    <property type="evidence" value="ECO:0007669"/>
    <property type="project" value="UniProtKB-KW"/>
</dbReference>
<evidence type="ECO:0000313" key="14">
    <source>
        <dbReference type="Proteomes" id="UP000241899"/>
    </source>
</evidence>
<name>A0A2T4JLD3_9RHOB</name>
<dbReference type="GO" id="GO:0140359">
    <property type="term" value="F:ABC-type transporter activity"/>
    <property type="evidence" value="ECO:0007669"/>
    <property type="project" value="InterPro"/>
</dbReference>
<dbReference type="PROSITE" id="PS51012">
    <property type="entry name" value="ABC_TM2"/>
    <property type="match status" value="1"/>
</dbReference>
<evidence type="ECO:0000313" key="13">
    <source>
        <dbReference type="EMBL" id="PTE18682.1"/>
    </source>
</evidence>
<keyword evidence="14" id="KW-1185">Reference proteome</keyword>
<keyword evidence="4 11" id="KW-1003">Cell membrane</keyword>
<feature type="transmembrane region" description="Helical" evidence="11">
    <location>
        <begin position="56"/>
        <end position="78"/>
    </location>
</feature>
<feature type="transmembrane region" description="Helical" evidence="11">
    <location>
        <begin position="168"/>
        <end position="192"/>
    </location>
</feature>
<dbReference type="EMBL" id="PZKF01000005">
    <property type="protein sequence ID" value="PTE18682.1"/>
    <property type="molecule type" value="Genomic_DNA"/>
</dbReference>
<feature type="transmembrane region" description="Helical" evidence="11">
    <location>
        <begin position="198"/>
        <end position="217"/>
    </location>
</feature>
<comment type="similarity">
    <text evidence="2 11">Belongs to the ABC-2 integral membrane protein family.</text>
</comment>
<evidence type="ECO:0000256" key="2">
    <source>
        <dbReference type="ARBA" id="ARBA00007783"/>
    </source>
</evidence>
<proteinExistence type="inferred from homology"/>
<feature type="domain" description="ABC transmembrane type-2" evidence="12">
    <location>
        <begin position="55"/>
        <end position="276"/>
    </location>
</feature>
<evidence type="ECO:0000256" key="9">
    <source>
        <dbReference type="ARBA" id="ARBA00023047"/>
    </source>
</evidence>
<keyword evidence="3 11" id="KW-0813">Transport</keyword>
<dbReference type="InterPro" id="IPR013525">
    <property type="entry name" value="ABC2_TM"/>
</dbReference>
<comment type="subcellular location">
    <subcellularLocation>
        <location evidence="11">Cell inner membrane</location>
        <topology evidence="11">Multi-pass membrane protein</topology>
    </subcellularLocation>
    <subcellularLocation>
        <location evidence="1">Cell membrane</location>
        <topology evidence="1">Multi-pass membrane protein</topology>
    </subcellularLocation>
</comment>
<dbReference type="AlphaFoldDB" id="A0A2T4JLD3"/>
<evidence type="ECO:0000256" key="5">
    <source>
        <dbReference type="ARBA" id="ARBA00022597"/>
    </source>
</evidence>
<gene>
    <name evidence="13" type="ORF">C5F46_03530</name>
</gene>
<evidence type="ECO:0000256" key="10">
    <source>
        <dbReference type="ARBA" id="ARBA00023136"/>
    </source>
</evidence>
<dbReference type="PANTHER" id="PTHR30413:SF10">
    <property type="entry name" value="CAPSULE POLYSACCHARIDE EXPORT INNER-MEMBRANE PROTEIN CTRC"/>
    <property type="match status" value="1"/>
</dbReference>
<keyword evidence="7" id="KW-0972">Capsule biogenesis/degradation</keyword>
<evidence type="ECO:0000256" key="8">
    <source>
        <dbReference type="ARBA" id="ARBA00022989"/>
    </source>
</evidence>
<comment type="caution">
    <text evidence="13">The sequence shown here is derived from an EMBL/GenBank/DDBJ whole genome shotgun (WGS) entry which is preliminary data.</text>
</comment>
<evidence type="ECO:0000256" key="7">
    <source>
        <dbReference type="ARBA" id="ARBA00022903"/>
    </source>
</evidence>
<dbReference type="Proteomes" id="UP000241899">
    <property type="component" value="Unassembled WGS sequence"/>
</dbReference>
<feature type="transmembrane region" description="Helical" evidence="11">
    <location>
        <begin position="254"/>
        <end position="273"/>
    </location>
</feature>
<feature type="transmembrane region" description="Helical" evidence="11">
    <location>
        <begin position="90"/>
        <end position="112"/>
    </location>
</feature>
<evidence type="ECO:0000256" key="4">
    <source>
        <dbReference type="ARBA" id="ARBA00022475"/>
    </source>
</evidence>
<organism evidence="13 14">
    <name type="scientific">Phaeovulum veldkampii DSM 11550</name>
    <dbReference type="NCBI Taxonomy" id="1185920"/>
    <lineage>
        <taxon>Bacteria</taxon>
        <taxon>Pseudomonadati</taxon>
        <taxon>Pseudomonadota</taxon>
        <taxon>Alphaproteobacteria</taxon>
        <taxon>Rhodobacterales</taxon>
        <taxon>Paracoccaceae</taxon>
        <taxon>Phaeovulum</taxon>
    </lineage>
</organism>
<dbReference type="PANTHER" id="PTHR30413">
    <property type="entry name" value="INNER MEMBRANE TRANSPORT PERMEASE"/>
    <property type="match status" value="1"/>
</dbReference>
<reference evidence="13 14" key="1">
    <citation type="submission" date="2018-03" db="EMBL/GenBank/DDBJ databases">
        <title>Rhodobacter veldkampii.</title>
        <authorList>
            <person name="Meyer T.E."/>
            <person name="Miller S."/>
            <person name="Lodha T."/>
            <person name="Gandham S."/>
            <person name="Chintalapati S."/>
            <person name="Chintalapati V.R."/>
        </authorList>
    </citation>
    <scope>NUCLEOTIDE SEQUENCE [LARGE SCALE GENOMIC DNA]</scope>
    <source>
        <strain evidence="13 14">DSM 11550</strain>
    </source>
</reference>
<dbReference type="Pfam" id="PF01061">
    <property type="entry name" value="ABC2_membrane"/>
    <property type="match status" value="1"/>
</dbReference>
<dbReference type="GO" id="GO:0043190">
    <property type="term" value="C:ATP-binding cassette (ABC) transporter complex"/>
    <property type="evidence" value="ECO:0007669"/>
    <property type="project" value="InterPro"/>
</dbReference>
<evidence type="ECO:0000256" key="11">
    <source>
        <dbReference type="RuleBase" id="RU361157"/>
    </source>
</evidence>
<dbReference type="GO" id="GO:0015920">
    <property type="term" value="P:lipopolysaccharide transport"/>
    <property type="evidence" value="ECO:0007669"/>
    <property type="project" value="TreeGrafter"/>
</dbReference>
<keyword evidence="8 11" id="KW-1133">Transmembrane helix</keyword>
<dbReference type="OrthoDB" id="8479094at2"/>
<dbReference type="InterPro" id="IPR047817">
    <property type="entry name" value="ABC2_TM_bact-type"/>
</dbReference>
<accession>A0A2T4JLD3</accession>
<keyword evidence="5" id="KW-0762">Sugar transport</keyword>
<evidence type="ECO:0000256" key="6">
    <source>
        <dbReference type="ARBA" id="ARBA00022692"/>
    </source>
</evidence>
<feature type="transmembrane region" description="Helical" evidence="11">
    <location>
        <begin position="132"/>
        <end position="156"/>
    </location>
</feature>
<keyword evidence="6 11" id="KW-0812">Transmembrane</keyword>
<keyword evidence="9" id="KW-0625">Polysaccharide transport</keyword>
<sequence length="283" mass="30452">MTKELTGRVPMTCTDLAASARPCPPPATGWGLAAARTIIALILREMSTRYGRTPGGYIWAILEPMGTILILAAGFSMLVRAPALGHSFLLFYATGYLPFALYQGVALTVARALTFSRPLLLYPAVTWADALIARFVLNALTGVMVACLILAAILALSDTRSVLEIGPILTAFALAAGVGLGMGTLNCLLTGLFPAWEVIWSILTRPLFLASGALFLFESVPRAVQAVLWFNPLLHIAGIMRAGFYPMYHPGYVSVIYVVVFALSTLALGLVLLHRYHKDILTI</sequence>
<evidence type="ECO:0000256" key="3">
    <source>
        <dbReference type="ARBA" id="ARBA00022448"/>
    </source>
</evidence>
<protein>
    <recommendedName>
        <fullName evidence="11">Transport permease protein</fullName>
    </recommendedName>
</protein>
<evidence type="ECO:0000259" key="12">
    <source>
        <dbReference type="PROSITE" id="PS51012"/>
    </source>
</evidence>
<dbReference type="InterPro" id="IPR000412">
    <property type="entry name" value="ABC_2_transport"/>
</dbReference>
<dbReference type="PRINTS" id="PR00164">
    <property type="entry name" value="ABC2TRNSPORT"/>
</dbReference>
<keyword evidence="10 11" id="KW-0472">Membrane</keyword>